<dbReference type="AlphaFoldDB" id="A0A2Z5FX07"/>
<evidence type="ECO:0000256" key="1">
    <source>
        <dbReference type="ARBA" id="ARBA00022692"/>
    </source>
</evidence>
<reference evidence="6 7" key="1">
    <citation type="journal article" date="2018" name="Front. Microbiol.">
        <title>Hydrolytic Capabilities as a Key to Environmental Success: Chitinolytic and Cellulolytic Acidobacteria From Acidic Sub-arctic Soils and Boreal Peatlands.</title>
        <authorList>
            <person name="Belova S.E."/>
            <person name="Ravin N.V."/>
            <person name="Pankratov T.A."/>
            <person name="Rakitin A.L."/>
            <person name="Ivanova A.A."/>
            <person name="Beletsky A.V."/>
            <person name="Mardanov A.V."/>
            <person name="Sinninghe Damste J.S."/>
            <person name="Dedysh S.N."/>
        </authorList>
    </citation>
    <scope>NUCLEOTIDE SEQUENCE [LARGE SCALE GENOMIC DNA]</scope>
    <source>
        <strain evidence="6 7">SBC82</strain>
    </source>
</reference>
<feature type="transmembrane region" description="Helical" evidence="4">
    <location>
        <begin position="61"/>
        <end position="85"/>
    </location>
</feature>
<dbReference type="InterPro" id="IPR020846">
    <property type="entry name" value="MFS_dom"/>
</dbReference>
<dbReference type="PROSITE" id="PS50850">
    <property type="entry name" value="MFS"/>
    <property type="match status" value="1"/>
</dbReference>
<evidence type="ECO:0000259" key="5">
    <source>
        <dbReference type="PROSITE" id="PS50850"/>
    </source>
</evidence>
<dbReference type="SUPFAM" id="SSF103473">
    <property type="entry name" value="MFS general substrate transporter"/>
    <property type="match status" value="1"/>
</dbReference>
<sequence length="428" mass="45456">MAMSERTTQRAESENSLHYAGWGVVAAAFAGVMVSFAPIVPYTFSLFLNPLHAAFGWRREAIGGSFALAAITVALVSPLIGLLLDRLPPRRIILPSILIFALALASLSRLGPNLRQFYLSFFVLGLVANGTAQFAYARTVLSWFYKHRGLALALVLTGSGVGSILIPPLTQWTIEHHGWRAAYLMLGCIALLGLPLTALLVRNRPDAVVADDRPAVSGATVAAALRSGPFWILASIIMLSAFSENGLVTNLAAIVTEHGVSARTAALALSVRGGAGIGGRLCVGFLIDRFSPQRIQTFVLLLSAVGALVLAFAHTSPVVLIGAAVLGVGLGSEADVAPYLLAHYFGRKHFSVLYGLTWTAYAIGGATGPMAIGHWYDRAGFYQPRFIVYLACVAFAAVAISLLLRRNSTHISNDADKMVPAGAVFLED</sequence>
<feature type="domain" description="Major facilitator superfamily (MFS) profile" evidence="5">
    <location>
        <begin position="23"/>
        <end position="408"/>
    </location>
</feature>
<feature type="transmembrane region" description="Helical" evidence="4">
    <location>
        <begin position="181"/>
        <end position="201"/>
    </location>
</feature>
<protein>
    <submittedName>
        <fullName evidence="6">Major facilitator superfamily MFS_1</fullName>
    </submittedName>
</protein>
<evidence type="ECO:0000313" key="6">
    <source>
        <dbReference type="EMBL" id="AXC11408.1"/>
    </source>
</evidence>
<evidence type="ECO:0000256" key="2">
    <source>
        <dbReference type="ARBA" id="ARBA00022989"/>
    </source>
</evidence>
<feature type="transmembrane region" description="Helical" evidence="4">
    <location>
        <begin position="20"/>
        <end position="41"/>
    </location>
</feature>
<feature type="transmembrane region" description="Helical" evidence="4">
    <location>
        <begin position="353"/>
        <end position="374"/>
    </location>
</feature>
<feature type="transmembrane region" description="Helical" evidence="4">
    <location>
        <begin position="149"/>
        <end position="169"/>
    </location>
</feature>
<dbReference type="PANTHER" id="PTHR11360">
    <property type="entry name" value="MONOCARBOXYLATE TRANSPORTER"/>
    <property type="match status" value="1"/>
</dbReference>
<dbReference type="KEGG" id="abas:ACPOL_2074"/>
<dbReference type="PANTHER" id="PTHR11360:SF284">
    <property type="entry name" value="EG:103B4.3 PROTEIN-RELATED"/>
    <property type="match status" value="1"/>
</dbReference>
<name>A0A2Z5FX07_9BACT</name>
<keyword evidence="2 4" id="KW-1133">Transmembrane helix</keyword>
<dbReference type="Pfam" id="PF07690">
    <property type="entry name" value="MFS_1"/>
    <property type="match status" value="1"/>
</dbReference>
<feature type="transmembrane region" description="Helical" evidence="4">
    <location>
        <begin position="319"/>
        <end position="341"/>
    </location>
</feature>
<dbReference type="Proteomes" id="UP000253606">
    <property type="component" value="Chromosome"/>
</dbReference>
<feature type="transmembrane region" description="Helical" evidence="4">
    <location>
        <begin position="92"/>
        <end position="111"/>
    </location>
</feature>
<dbReference type="Gene3D" id="1.20.1250.20">
    <property type="entry name" value="MFS general substrate transporter like domains"/>
    <property type="match status" value="2"/>
</dbReference>
<accession>A0A2Z5FX07</accession>
<evidence type="ECO:0000256" key="4">
    <source>
        <dbReference type="SAM" id="Phobius"/>
    </source>
</evidence>
<feature type="transmembrane region" description="Helical" evidence="4">
    <location>
        <begin position="295"/>
        <end position="313"/>
    </location>
</feature>
<feature type="transmembrane region" description="Helical" evidence="4">
    <location>
        <begin position="117"/>
        <end position="137"/>
    </location>
</feature>
<gene>
    <name evidence="6" type="ORF">ACPOL_2074</name>
</gene>
<dbReference type="InterPro" id="IPR036259">
    <property type="entry name" value="MFS_trans_sf"/>
</dbReference>
<feature type="transmembrane region" description="Helical" evidence="4">
    <location>
        <begin position="386"/>
        <end position="404"/>
    </location>
</feature>
<evidence type="ECO:0000313" key="7">
    <source>
        <dbReference type="Proteomes" id="UP000253606"/>
    </source>
</evidence>
<evidence type="ECO:0000256" key="3">
    <source>
        <dbReference type="ARBA" id="ARBA00023136"/>
    </source>
</evidence>
<organism evidence="6 7">
    <name type="scientific">Acidisarcina polymorpha</name>
    <dbReference type="NCBI Taxonomy" id="2211140"/>
    <lineage>
        <taxon>Bacteria</taxon>
        <taxon>Pseudomonadati</taxon>
        <taxon>Acidobacteriota</taxon>
        <taxon>Terriglobia</taxon>
        <taxon>Terriglobales</taxon>
        <taxon>Acidobacteriaceae</taxon>
        <taxon>Acidisarcina</taxon>
    </lineage>
</organism>
<keyword evidence="3 4" id="KW-0472">Membrane</keyword>
<dbReference type="EMBL" id="CP030840">
    <property type="protein sequence ID" value="AXC11408.1"/>
    <property type="molecule type" value="Genomic_DNA"/>
</dbReference>
<dbReference type="InterPro" id="IPR050327">
    <property type="entry name" value="Proton-linked_MCT"/>
</dbReference>
<keyword evidence="1 4" id="KW-0812">Transmembrane</keyword>
<proteinExistence type="predicted"/>
<keyword evidence="7" id="KW-1185">Reference proteome</keyword>
<dbReference type="GO" id="GO:0022857">
    <property type="term" value="F:transmembrane transporter activity"/>
    <property type="evidence" value="ECO:0007669"/>
    <property type="project" value="InterPro"/>
</dbReference>
<dbReference type="InterPro" id="IPR011701">
    <property type="entry name" value="MFS"/>
</dbReference>
<dbReference type="CDD" id="cd17355">
    <property type="entry name" value="MFS_YcxA_like"/>
    <property type="match status" value="1"/>
</dbReference>